<keyword evidence="3" id="KW-1185">Reference proteome</keyword>
<dbReference type="Gramene" id="AET2Gv20957400.3">
    <property type="protein sequence ID" value="AET2Gv20957400.3"/>
    <property type="gene ID" value="AET2Gv20957400"/>
</dbReference>
<feature type="compositionally biased region" description="Basic and acidic residues" evidence="1">
    <location>
        <begin position="206"/>
        <end position="230"/>
    </location>
</feature>
<reference evidence="3" key="2">
    <citation type="journal article" date="2017" name="Nat. Plants">
        <title>The Aegilops tauschii genome reveals multiple impacts of transposons.</title>
        <authorList>
            <person name="Zhao G."/>
            <person name="Zou C."/>
            <person name="Li K."/>
            <person name="Wang K."/>
            <person name="Li T."/>
            <person name="Gao L."/>
            <person name="Zhang X."/>
            <person name="Wang H."/>
            <person name="Yang Z."/>
            <person name="Liu X."/>
            <person name="Jiang W."/>
            <person name="Mao L."/>
            <person name="Kong X."/>
            <person name="Jiao Y."/>
            <person name="Jia J."/>
        </authorList>
    </citation>
    <scope>NUCLEOTIDE SEQUENCE [LARGE SCALE GENOMIC DNA]</scope>
    <source>
        <strain evidence="3">cv. AL8/78</strain>
    </source>
</reference>
<reference evidence="3" key="1">
    <citation type="journal article" date="2014" name="Science">
        <title>Ancient hybridizations among the ancestral genomes of bread wheat.</title>
        <authorList>
            <consortium name="International Wheat Genome Sequencing Consortium,"/>
            <person name="Marcussen T."/>
            <person name="Sandve S.R."/>
            <person name="Heier L."/>
            <person name="Spannagl M."/>
            <person name="Pfeifer M."/>
            <person name="Jakobsen K.S."/>
            <person name="Wulff B.B."/>
            <person name="Steuernagel B."/>
            <person name="Mayer K.F."/>
            <person name="Olsen O.A."/>
        </authorList>
    </citation>
    <scope>NUCLEOTIDE SEQUENCE [LARGE SCALE GENOMIC DNA]</scope>
    <source>
        <strain evidence="3">cv. AL8/78</strain>
    </source>
</reference>
<evidence type="ECO:0000313" key="3">
    <source>
        <dbReference type="Proteomes" id="UP000015105"/>
    </source>
</evidence>
<reference evidence="2" key="4">
    <citation type="submission" date="2019-03" db="UniProtKB">
        <authorList>
            <consortium name="EnsemblPlants"/>
        </authorList>
    </citation>
    <scope>IDENTIFICATION</scope>
</reference>
<feature type="compositionally biased region" description="Low complexity" evidence="1">
    <location>
        <begin position="152"/>
        <end position="163"/>
    </location>
</feature>
<feature type="compositionally biased region" description="Low complexity" evidence="1">
    <location>
        <begin position="113"/>
        <end position="122"/>
    </location>
</feature>
<sequence length="298" mass="31560">MAVDLMGCYTPRRADDQLAIQEAATAGLRSLELLVSSLSGAAPSKAPQQHQQQPFGEIADQAVSKFRKVISILDRTGHSTGRSSAAPTAPSGRRAGQARSLDRRGAGVGGRPGPAAAEPDAGLHQAEPDHVGRDVRDVHVLLLVGDRRRGQRVQGPQPGLRRQAAAVRAQEKALRRRALGGQHHRQPMPLLQEKEEPREDDGEGAGGEREDRRHPAGRVLVEEVRPEAHQRIPLPTGLLQVQHSARVPGAEARGARPGRPGDAGGDLRGRAPPLAGADADADGAVAYADADGRSRSRS</sequence>
<feature type="compositionally biased region" description="Low complexity" evidence="1">
    <location>
        <begin position="245"/>
        <end position="260"/>
    </location>
</feature>
<feature type="region of interest" description="Disordered" evidence="1">
    <location>
        <begin position="74"/>
        <end position="132"/>
    </location>
</feature>
<dbReference type="Proteomes" id="UP000015105">
    <property type="component" value="Chromosome 2D"/>
</dbReference>
<reference evidence="2" key="5">
    <citation type="journal article" date="2021" name="G3 (Bethesda)">
        <title>Aegilops tauschii genome assembly Aet v5.0 features greater sequence contiguity and improved annotation.</title>
        <authorList>
            <person name="Wang L."/>
            <person name="Zhu T."/>
            <person name="Rodriguez J.C."/>
            <person name="Deal K.R."/>
            <person name="Dubcovsky J."/>
            <person name="McGuire P.E."/>
            <person name="Lux T."/>
            <person name="Spannagl M."/>
            <person name="Mayer K.F.X."/>
            <person name="Baldrich P."/>
            <person name="Meyers B.C."/>
            <person name="Huo N."/>
            <person name="Gu Y.Q."/>
            <person name="Zhou H."/>
            <person name="Devos K.M."/>
            <person name="Bennetzen J.L."/>
            <person name="Unver T."/>
            <person name="Budak H."/>
            <person name="Gulick P.J."/>
            <person name="Galiba G."/>
            <person name="Kalapos B."/>
            <person name="Nelson D.R."/>
            <person name="Li P."/>
            <person name="You F.M."/>
            <person name="Luo M.C."/>
            <person name="Dvorak J."/>
        </authorList>
    </citation>
    <scope>NUCLEOTIDE SEQUENCE [LARGE SCALE GENOMIC DNA]</scope>
    <source>
        <strain evidence="2">cv. AL8/78</strain>
    </source>
</reference>
<accession>A0A453CTJ7</accession>
<reference evidence="2" key="3">
    <citation type="journal article" date="2017" name="Nature">
        <title>Genome sequence of the progenitor of the wheat D genome Aegilops tauschii.</title>
        <authorList>
            <person name="Luo M.C."/>
            <person name="Gu Y.Q."/>
            <person name="Puiu D."/>
            <person name="Wang H."/>
            <person name="Twardziok S.O."/>
            <person name="Deal K.R."/>
            <person name="Huo N."/>
            <person name="Zhu T."/>
            <person name="Wang L."/>
            <person name="Wang Y."/>
            <person name="McGuire P.E."/>
            <person name="Liu S."/>
            <person name="Long H."/>
            <person name="Ramasamy R.K."/>
            <person name="Rodriguez J.C."/>
            <person name="Van S.L."/>
            <person name="Yuan L."/>
            <person name="Wang Z."/>
            <person name="Xia Z."/>
            <person name="Xiao L."/>
            <person name="Anderson O.D."/>
            <person name="Ouyang S."/>
            <person name="Liang Y."/>
            <person name="Zimin A.V."/>
            <person name="Pertea G."/>
            <person name="Qi P."/>
            <person name="Bennetzen J.L."/>
            <person name="Dai X."/>
            <person name="Dawson M.W."/>
            <person name="Muller H.G."/>
            <person name="Kugler K."/>
            <person name="Rivarola-Duarte L."/>
            <person name="Spannagl M."/>
            <person name="Mayer K.F.X."/>
            <person name="Lu F.H."/>
            <person name="Bevan M.W."/>
            <person name="Leroy P."/>
            <person name="Li P."/>
            <person name="You F.M."/>
            <person name="Sun Q."/>
            <person name="Liu Z."/>
            <person name="Lyons E."/>
            <person name="Wicker T."/>
            <person name="Salzberg S.L."/>
            <person name="Devos K.M."/>
            <person name="Dvorak J."/>
        </authorList>
    </citation>
    <scope>NUCLEOTIDE SEQUENCE [LARGE SCALE GENOMIC DNA]</scope>
    <source>
        <strain evidence="2">cv. AL8/78</strain>
    </source>
</reference>
<protein>
    <submittedName>
        <fullName evidence="2">Uncharacterized protein</fullName>
    </submittedName>
</protein>
<feature type="region of interest" description="Disordered" evidence="1">
    <location>
        <begin position="149"/>
        <end position="298"/>
    </location>
</feature>
<dbReference type="AlphaFoldDB" id="A0A453CTJ7"/>
<feature type="compositionally biased region" description="Basic residues" evidence="1">
    <location>
        <begin position="174"/>
        <end position="186"/>
    </location>
</feature>
<name>A0A453CTJ7_AEGTS</name>
<dbReference type="EnsemblPlants" id="AET2Gv20957400.3">
    <property type="protein sequence ID" value="AET2Gv20957400.3"/>
    <property type="gene ID" value="AET2Gv20957400"/>
</dbReference>
<organism evidence="2 3">
    <name type="scientific">Aegilops tauschii subsp. strangulata</name>
    <name type="common">Goatgrass</name>
    <dbReference type="NCBI Taxonomy" id="200361"/>
    <lineage>
        <taxon>Eukaryota</taxon>
        <taxon>Viridiplantae</taxon>
        <taxon>Streptophyta</taxon>
        <taxon>Embryophyta</taxon>
        <taxon>Tracheophyta</taxon>
        <taxon>Spermatophyta</taxon>
        <taxon>Magnoliopsida</taxon>
        <taxon>Liliopsida</taxon>
        <taxon>Poales</taxon>
        <taxon>Poaceae</taxon>
        <taxon>BOP clade</taxon>
        <taxon>Pooideae</taxon>
        <taxon>Triticodae</taxon>
        <taxon>Triticeae</taxon>
        <taxon>Triticinae</taxon>
        <taxon>Aegilops</taxon>
    </lineage>
</organism>
<proteinExistence type="predicted"/>
<evidence type="ECO:0000256" key="1">
    <source>
        <dbReference type="SAM" id="MobiDB-lite"/>
    </source>
</evidence>
<evidence type="ECO:0000313" key="2">
    <source>
        <dbReference type="EnsemblPlants" id="AET2Gv20957400.3"/>
    </source>
</evidence>
<feature type="compositionally biased region" description="Low complexity" evidence="1">
    <location>
        <begin position="270"/>
        <end position="289"/>
    </location>
</feature>